<dbReference type="EMBL" id="CR940353">
    <property type="protein sequence ID" value="CAI76418.1"/>
    <property type="molecule type" value="Genomic_DNA"/>
</dbReference>
<dbReference type="Gene3D" id="2.130.10.10">
    <property type="entry name" value="YVTN repeat-like/Quinoprotein amine dehydrogenase"/>
    <property type="match status" value="2"/>
</dbReference>
<dbReference type="GeneID" id="3862998"/>
<evidence type="ECO:0000256" key="1">
    <source>
        <dbReference type="SAM" id="MobiDB-lite"/>
    </source>
</evidence>
<dbReference type="Pfam" id="PF00400">
    <property type="entry name" value="WD40"/>
    <property type="match status" value="1"/>
</dbReference>
<dbReference type="InParanoid" id="Q4U9T5"/>
<protein>
    <recommendedName>
        <fullName evidence="4">WD domain, G-beta repeat</fullName>
    </recommendedName>
</protein>
<accession>Q4U9T5</accession>
<sequence>MDKNCINTAMCFMPSAETKFDVRCGSINNHLNILATGTEQGVVVLWKINPEDSFDVNHNISLTRFKEKYERKHKLKLVPIFMLVSNNNSVAFPVIQVEFAIGSNYTSSLNLNKDSSRGFNSVEIGEDILLGLHEDSSLCIWSLSSYRCLHRIRGPPFPIRSIKVLPDRRFIATVGDSKVNVIDIWNIKLIETLDINNKLVLNKEKGARSIETNSSDEQKSDFSGTSETSDTSPKILTTSCNSFPRIKIKNGVLKDNNREGRNEFNNVDQDGSRIIIFVAITNNNEMLVWDLTHSILSHKSSEPSFNGPVKVITEWDTIHQITVPIINHNNSHSTVNGGPANNKPGTIDNKMANNKVTNSINNTNCKFTRGHVKKPTIREYIYELENDPGELCVIGNYLLLMVGYRILVWFYEAHELTRTAEILSFSDDDFSTKNKWLGLDCIKFRSQTVLCSWLKSGKMKFFIVPKGNNRHFEPMKESINFPTSRFNSEKSYVIYHNHREESDNFEDLYLFSFDKNVYYSKNGLNDWEVQKINWTNHPNYTKVKFTCLADRSGNLTKFDLYSNGDLIVNHLKTFKTEIMTPPTLFLYIVNNINRTWKFTPFILTDAINEYLHRFNARSGSFSSFNSKMNELEKTSGVRIMHSTCEYIVLGFETSVLVYSIRSLRVKFYINAVHFSKIRSIHNVHSLLGENASELVELPTNFATIDAEGYLVIFNIHEINKSSKKSDSSDHNKIEIDDESIYKSDSIQVENDFGLSDPASNCLTDLQLSNFFIYLKNLKGIYRINSKYQLSNICIDRLVLDKNRDLLLILTSTNVLIWRLSTGDFISKFPYLSLYRQAIFSTSTDTSSSNNTKDINNITISDALSVFLNFNSDTCESQELKIPNYYSSLSLFSEKYKKRISSNLFLSNLVLQFSQSNIDNGTNRLKDDSSEMVGVPEDINASKICINSIKRSAICPTECNHSECDVTNCSIPFIILPLEYLLDAENNRIDFLTLSKDSIFCYLGIPNGSLTIPLGVSFNERVYNLIKKRTTESMVDCSPSNRINSSLNTTDDGVNSRYMLTCNMFYKQFLSKICDNISAKEFKNANTRKYSIDDVSMSLTSYPFKDFGANNVDVWLIINIMMNTERVNSLDKVFWFLQSYLKVIEKEEIDLHVSRALANIHVSQSFKLNGKANLPQIHICDCNFTVFTFGTSCGSCHKTKSDTEFTQPIKNLKNIYEDQSIILLSLISVENFIYSLKSSIRLGIKCYSLSSYVFKLLLTKLLSLEENSEFTKTLKGNKKGNGSVLKSTKNFDVKGFLLNVFEQGFGVVWNLSNFSKHSILPDQIRHTKYSTLFRQSTHITNISSIDTAYFILYAFHHYHVLRDKSWTKILLVSCSQDTSLALYIIGWIVKKRKLSNKAIISALNLIVDFMENYVELSFTYLADIVSIVIKCLDPLDYNIRVLLLKPATNALFYMVKNVPMVDFHQDTQRFAVGSQSGHVIIYDIRTATKWRMFIGSQSQIACIAFGSNGNLIAAYYNQIPAFMVWKCSSSGLIGSLLSNTNKELKSIKLKPINILPDLNQVIKTPILFSVKYLIYTYF</sequence>
<dbReference type="InterPro" id="IPR036322">
    <property type="entry name" value="WD40_repeat_dom_sf"/>
</dbReference>
<dbReference type="eggNOG" id="KOG4155">
    <property type="taxonomic scope" value="Eukaryota"/>
</dbReference>
<dbReference type="Proteomes" id="UP000001950">
    <property type="component" value="Chromosome 4"/>
</dbReference>
<dbReference type="STRING" id="5874.Q4U9T5"/>
<feature type="region of interest" description="Disordered" evidence="1">
    <location>
        <begin position="207"/>
        <end position="236"/>
    </location>
</feature>
<dbReference type="GO" id="GO:0005737">
    <property type="term" value="C:cytoplasm"/>
    <property type="evidence" value="ECO:0007669"/>
    <property type="project" value="TreeGrafter"/>
</dbReference>
<proteinExistence type="predicted"/>
<evidence type="ECO:0000313" key="3">
    <source>
        <dbReference type="Proteomes" id="UP000001950"/>
    </source>
</evidence>
<dbReference type="InterPro" id="IPR049916">
    <property type="entry name" value="WDR72-like"/>
</dbReference>
<dbReference type="PANTHER" id="PTHR44099">
    <property type="entry name" value="RABCONNECTIN-3B, ISOFORM A"/>
    <property type="match status" value="1"/>
</dbReference>
<evidence type="ECO:0008006" key="4">
    <source>
        <dbReference type="Google" id="ProtNLM"/>
    </source>
</evidence>
<dbReference type="KEGG" id="tan:TA08120"/>
<gene>
    <name evidence="2" type="ORF">TA08120</name>
</gene>
<dbReference type="OMA" id="YEAHELT"/>
<dbReference type="RefSeq" id="XP_953043.1">
    <property type="nucleotide sequence ID" value="XM_947950.1"/>
</dbReference>
<dbReference type="SUPFAM" id="SSF50978">
    <property type="entry name" value="WD40 repeat-like"/>
    <property type="match status" value="2"/>
</dbReference>
<dbReference type="OrthoDB" id="338622at2759"/>
<feature type="compositionally biased region" description="Polar residues" evidence="1">
    <location>
        <begin position="210"/>
        <end position="236"/>
    </location>
</feature>
<reference evidence="2 3" key="1">
    <citation type="journal article" date="2005" name="Science">
        <title>Genome of the host-cell transforming parasite Theileria annulata compared with T. parva.</title>
        <authorList>
            <person name="Pain A."/>
            <person name="Renauld H."/>
            <person name="Berriman M."/>
            <person name="Murphy L."/>
            <person name="Yeats C.A."/>
            <person name="Weir W."/>
            <person name="Kerhornou A."/>
            <person name="Aslett M."/>
            <person name="Bishop R."/>
            <person name="Bouchier C."/>
            <person name="Cochet M."/>
            <person name="Coulson R.M.R."/>
            <person name="Cronin A."/>
            <person name="de Villiers E.P."/>
            <person name="Fraser A."/>
            <person name="Fosker N."/>
            <person name="Gardner M."/>
            <person name="Goble A."/>
            <person name="Griffiths-Jones S."/>
            <person name="Harris D.E."/>
            <person name="Katzer F."/>
            <person name="Larke N."/>
            <person name="Lord A."/>
            <person name="Maser P."/>
            <person name="McKellar S."/>
            <person name="Mooney P."/>
            <person name="Morton F."/>
            <person name="Nene V."/>
            <person name="O'Neil S."/>
            <person name="Price C."/>
            <person name="Quail M.A."/>
            <person name="Rabbinowitsch E."/>
            <person name="Rawlings N.D."/>
            <person name="Rutter S."/>
            <person name="Saunders D."/>
            <person name="Seeger K."/>
            <person name="Shah T."/>
            <person name="Squares R."/>
            <person name="Squares S."/>
            <person name="Tivey A."/>
            <person name="Walker A.R."/>
            <person name="Woodward J."/>
            <person name="Dobbelaere D.A.E."/>
            <person name="Langsley G."/>
            <person name="Rajandream M.A."/>
            <person name="McKeever D."/>
            <person name="Shiels B."/>
            <person name="Tait A."/>
            <person name="Barrell B.G."/>
            <person name="Hall N."/>
        </authorList>
    </citation>
    <scope>NUCLEOTIDE SEQUENCE [LARGE SCALE GENOMIC DNA]</scope>
    <source>
        <strain evidence="3">Ankara</strain>
    </source>
</reference>
<organism evidence="2 3">
    <name type="scientific">Theileria annulata</name>
    <dbReference type="NCBI Taxonomy" id="5874"/>
    <lineage>
        <taxon>Eukaryota</taxon>
        <taxon>Sar</taxon>
        <taxon>Alveolata</taxon>
        <taxon>Apicomplexa</taxon>
        <taxon>Aconoidasida</taxon>
        <taxon>Piroplasmida</taxon>
        <taxon>Theileriidae</taxon>
        <taxon>Theileria</taxon>
    </lineage>
</organism>
<dbReference type="PANTHER" id="PTHR44099:SF4">
    <property type="entry name" value="RABCONNECTIN-3B, ISOFORM A"/>
    <property type="match status" value="1"/>
</dbReference>
<dbReference type="SMART" id="SM00320">
    <property type="entry name" value="WD40"/>
    <property type="match status" value="4"/>
</dbReference>
<evidence type="ECO:0000313" key="2">
    <source>
        <dbReference type="EMBL" id="CAI76418.1"/>
    </source>
</evidence>
<name>Q4U9T5_THEAN</name>
<keyword evidence="3" id="KW-1185">Reference proteome</keyword>
<dbReference type="InterPro" id="IPR001680">
    <property type="entry name" value="WD40_rpt"/>
</dbReference>
<dbReference type="VEuPathDB" id="PiroplasmaDB:TA08120"/>
<dbReference type="InterPro" id="IPR015943">
    <property type="entry name" value="WD40/YVTN_repeat-like_dom_sf"/>
</dbReference>